<accession>A0AAW1IU33</accession>
<feature type="compositionally biased region" description="Basic residues" evidence="1">
    <location>
        <begin position="289"/>
        <end position="299"/>
    </location>
</feature>
<evidence type="ECO:0000313" key="2">
    <source>
        <dbReference type="EMBL" id="KAK9693377.1"/>
    </source>
</evidence>
<feature type="compositionally biased region" description="Basic and acidic residues" evidence="1">
    <location>
        <begin position="377"/>
        <end position="392"/>
    </location>
</feature>
<organism evidence="2 3">
    <name type="scientific">Popillia japonica</name>
    <name type="common">Japanese beetle</name>
    <dbReference type="NCBI Taxonomy" id="7064"/>
    <lineage>
        <taxon>Eukaryota</taxon>
        <taxon>Metazoa</taxon>
        <taxon>Ecdysozoa</taxon>
        <taxon>Arthropoda</taxon>
        <taxon>Hexapoda</taxon>
        <taxon>Insecta</taxon>
        <taxon>Pterygota</taxon>
        <taxon>Neoptera</taxon>
        <taxon>Endopterygota</taxon>
        <taxon>Coleoptera</taxon>
        <taxon>Polyphaga</taxon>
        <taxon>Scarabaeiformia</taxon>
        <taxon>Scarabaeidae</taxon>
        <taxon>Rutelinae</taxon>
        <taxon>Popillia</taxon>
    </lineage>
</organism>
<evidence type="ECO:0000313" key="3">
    <source>
        <dbReference type="Proteomes" id="UP001458880"/>
    </source>
</evidence>
<proteinExistence type="predicted"/>
<dbReference type="Proteomes" id="UP001458880">
    <property type="component" value="Unassembled WGS sequence"/>
</dbReference>
<dbReference type="AlphaFoldDB" id="A0AAW1IU33"/>
<feature type="compositionally biased region" description="Basic and acidic residues" evidence="1">
    <location>
        <begin position="311"/>
        <end position="332"/>
    </location>
</feature>
<protein>
    <submittedName>
        <fullName evidence="2">Uncharacterized protein</fullName>
    </submittedName>
</protein>
<feature type="region of interest" description="Disordered" evidence="1">
    <location>
        <begin position="150"/>
        <end position="179"/>
    </location>
</feature>
<feature type="compositionally biased region" description="Basic and acidic residues" evidence="1">
    <location>
        <begin position="259"/>
        <end position="288"/>
    </location>
</feature>
<keyword evidence="3" id="KW-1185">Reference proteome</keyword>
<feature type="compositionally biased region" description="Basic and acidic residues" evidence="1">
    <location>
        <begin position="150"/>
        <end position="164"/>
    </location>
</feature>
<evidence type="ECO:0000256" key="1">
    <source>
        <dbReference type="SAM" id="MobiDB-lite"/>
    </source>
</evidence>
<dbReference type="EMBL" id="JASPKY010000544">
    <property type="protein sequence ID" value="KAK9693377.1"/>
    <property type="molecule type" value="Genomic_DNA"/>
</dbReference>
<feature type="non-terminal residue" evidence="2">
    <location>
        <position position="1"/>
    </location>
</feature>
<sequence length="502" mass="56659">ETLKIDSIRGTTITNNSIGDHHTGTMHPLGLAGVARRKMIDNSIGDHHTGTMHPLGLAGVARRKMIEIKIETLRIDRYHPRLSRLTILWSLTNIKTPTQKESEGDPTLNDVKLEDKLQVQPSEFDSLKITHTIEIDPRILLKYSTSSNQDSKKLTDESIKKENSSEVGVKTSNDKKKLNSKEEDAIAPNYSKLDKMYSNLTTTGGLTSSIEALYSGSAPKKSFKIPKKQNNLKIVMEKKVEGLNAEVKSEIPETIAPDNAKEEPHLIKSKPEGEEIQIDARNELSGDKIKKKKKVRRRLLLNVNAKLVGDQNKRKSTSDEDQSKKTKIEEKSTTSLVNDSEPVKDPPKSSEKLQEIQPKEEIKKEEEKSSKQLQEIQPKEEIKKEEEKSSKQIKELNLAKEIFKNTADNFKQIKKMFESSDSEDGSSSKKKKRKKKKKKHRKKYSSSSSSSSSSEDEEENRRKKKKHKSELVKENDENSTVLAAEAKSKIDPAILKGDHPSP</sequence>
<feature type="compositionally biased region" description="Basic and acidic residues" evidence="1">
    <location>
        <begin position="486"/>
        <end position="502"/>
    </location>
</feature>
<feature type="region of interest" description="Disordered" evidence="1">
    <location>
        <begin position="253"/>
        <end position="392"/>
    </location>
</feature>
<gene>
    <name evidence="2" type="ORF">QE152_g34239</name>
</gene>
<feature type="region of interest" description="Disordered" evidence="1">
    <location>
        <begin position="417"/>
        <end position="502"/>
    </location>
</feature>
<feature type="compositionally biased region" description="Basic residues" evidence="1">
    <location>
        <begin position="428"/>
        <end position="444"/>
    </location>
</feature>
<comment type="caution">
    <text evidence="2">The sequence shown here is derived from an EMBL/GenBank/DDBJ whole genome shotgun (WGS) entry which is preliminary data.</text>
</comment>
<reference evidence="2 3" key="1">
    <citation type="journal article" date="2024" name="BMC Genomics">
        <title>De novo assembly and annotation of Popillia japonica's genome with initial clues to its potential as an invasive pest.</title>
        <authorList>
            <person name="Cucini C."/>
            <person name="Boschi S."/>
            <person name="Funari R."/>
            <person name="Cardaioli E."/>
            <person name="Iannotti N."/>
            <person name="Marturano G."/>
            <person name="Paoli F."/>
            <person name="Bruttini M."/>
            <person name="Carapelli A."/>
            <person name="Frati F."/>
            <person name="Nardi F."/>
        </authorList>
    </citation>
    <scope>NUCLEOTIDE SEQUENCE [LARGE SCALE GENOMIC DNA]</scope>
    <source>
        <strain evidence="2">DMR45628</strain>
    </source>
</reference>
<name>A0AAW1IU33_POPJA</name>
<feature type="compositionally biased region" description="Basic and acidic residues" evidence="1">
    <location>
        <begin position="341"/>
        <end position="370"/>
    </location>
</feature>